<dbReference type="Pfam" id="PF14009">
    <property type="entry name" value="PADRE"/>
    <property type="match status" value="1"/>
</dbReference>
<proteinExistence type="predicted"/>
<dbReference type="InterPro" id="IPR025322">
    <property type="entry name" value="PADRE_dom"/>
</dbReference>
<keyword evidence="2" id="KW-1185">Reference proteome</keyword>
<accession>A0A9Q0JUT3</accession>
<dbReference type="OrthoDB" id="1916282at2759"/>
<dbReference type="PANTHER" id="PTHR33148">
    <property type="entry name" value="PLASTID MOVEMENT IMPAIRED PROTEIN-RELATED"/>
    <property type="match status" value="1"/>
</dbReference>
<dbReference type="EMBL" id="JAMYWD010000012">
    <property type="protein sequence ID" value="KAJ4952307.1"/>
    <property type="molecule type" value="Genomic_DNA"/>
</dbReference>
<sequence length="190" mass="20463">MGNCSNKGATERMSGDFVRIMTDSGGIMELEGPLHVRNVLDDFPGYGVFRRNQVSSPLFHHEQLLNGQSYYLLPLKKELASEVNTAARLSSVGTESDLGVSSASVGPTGSRPALEVLPSPGNGVWRVKLVIDTKQLGEILSEQVNTEALIEKMRSAASASSAAATPRRSKGRPWGLARKPVLYNVCKLPL</sequence>
<organism evidence="1 2">
    <name type="scientific">Protea cynaroides</name>
    <dbReference type="NCBI Taxonomy" id="273540"/>
    <lineage>
        <taxon>Eukaryota</taxon>
        <taxon>Viridiplantae</taxon>
        <taxon>Streptophyta</taxon>
        <taxon>Embryophyta</taxon>
        <taxon>Tracheophyta</taxon>
        <taxon>Spermatophyta</taxon>
        <taxon>Magnoliopsida</taxon>
        <taxon>Proteales</taxon>
        <taxon>Proteaceae</taxon>
        <taxon>Protea</taxon>
    </lineage>
</organism>
<gene>
    <name evidence="1" type="ORF">NE237_029139</name>
</gene>
<reference evidence="1" key="1">
    <citation type="journal article" date="2023" name="Plant J.">
        <title>The genome of the king protea, Protea cynaroides.</title>
        <authorList>
            <person name="Chang J."/>
            <person name="Duong T.A."/>
            <person name="Schoeman C."/>
            <person name="Ma X."/>
            <person name="Roodt D."/>
            <person name="Barker N."/>
            <person name="Li Z."/>
            <person name="Van de Peer Y."/>
            <person name="Mizrachi E."/>
        </authorList>
    </citation>
    <scope>NUCLEOTIDE SEQUENCE</scope>
    <source>
        <tissue evidence="1">Young leaves</tissue>
    </source>
</reference>
<protein>
    <submittedName>
        <fullName evidence="1">Uncharacterized protein</fullName>
    </submittedName>
</protein>
<comment type="caution">
    <text evidence="1">The sequence shown here is derived from an EMBL/GenBank/DDBJ whole genome shotgun (WGS) entry which is preliminary data.</text>
</comment>
<dbReference type="AlphaFoldDB" id="A0A9Q0JUT3"/>
<dbReference type="Proteomes" id="UP001141806">
    <property type="component" value="Unassembled WGS sequence"/>
</dbReference>
<evidence type="ECO:0000313" key="1">
    <source>
        <dbReference type="EMBL" id="KAJ4952307.1"/>
    </source>
</evidence>
<name>A0A9Q0JUT3_9MAGN</name>
<evidence type="ECO:0000313" key="2">
    <source>
        <dbReference type="Proteomes" id="UP001141806"/>
    </source>
</evidence>
<dbReference type="PANTHER" id="PTHR33148:SF33">
    <property type="entry name" value="DUF4228 DOMAIN PROTEIN"/>
    <property type="match status" value="1"/>
</dbReference>